<accession>A0A8S9JU46</accession>
<evidence type="ECO:0000313" key="1">
    <source>
        <dbReference type="EMBL" id="KAF2585302.1"/>
    </source>
</evidence>
<protein>
    <submittedName>
        <fullName evidence="1">Uncharacterized protein</fullName>
    </submittedName>
</protein>
<sequence length="222" mass="23970">MTDGPTVYQGSGALQDMLTGAPAKVPPSLSAISYLPTTKAGRWNFQPTTAHSPSGHRTTAHSPSGHCHITPFLVNRGLDPKPDFCDPNPSSTFSSRPTSRLILNWSPLELISLHLNRTFSRGGRGLFIGISNQSGTSRVAARVSLRMAPDACAATPCAPHGWLHDLLTCKVTPHPLPVWMHGLAPCKETPRPPHVWPHGLVACIAIPRAWPIHLVLHMSTCM</sequence>
<dbReference type="EMBL" id="QGKY02000246">
    <property type="protein sequence ID" value="KAF2585302.1"/>
    <property type="molecule type" value="Genomic_DNA"/>
</dbReference>
<name>A0A8S9JU46_BRACR</name>
<organism evidence="1">
    <name type="scientific">Brassica cretica</name>
    <name type="common">Mustard</name>
    <dbReference type="NCBI Taxonomy" id="69181"/>
    <lineage>
        <taxon>Eukaryota</taxon>
        <taxon>Viridiplantae</taxon>
        <taxon>Streptophyta</taxon>
        <taxon>Embryophyta</taxon>
        <taxon>Tracheophyta</taxon>
        <taxon>Spermatophyta</taxon>
        <taxon>Magnoliopsida</taxon>
        <taxon>eudicotyledons</taxon>
        <taxon>Gunneridae</taxon>
        <taxon>Pentapetalae</taxon>
        <taxon>rosids</taxon>
        <taxon>malvids</taxon>
        <taxon>Brassicales</taxon>
        <taxon>Brassicaceae</taxon>
        <taxon>Brassiceae</taxon>
        <taxon>Brassica</taxon>
    </lineage>
</organism>
<gene>
    <name evidence="1" type="ORF">F2Q70_00035618</name>
</gene>
<dbReference type="AlphaFoldDB" id="A0A8S9JU46"/>
<comment type="caution">
    <text evidence="1">The sequence shown here is derived from an EMBL/GenBank/DDBJ whole genome shotgun (WGS) entry which is preliminary data.</text>
</comment>
<proteinExistence type="predicted"/>
<reference evidence="1" key="1">
    <citation type="submission" date="2019-12" db="EMBL/GenBank/DDBJ databases">
        <title>Genome sequencing and annotation of Brassica cretica.</title>
        <authorList>
            <person name="Studholme D.J."/>
            <person name="Sarris P.F."/>
        </authorList>
    </citation>
    <scope>NUCLEOTIDE SEQUENCE</scope>
    <source>
        <strain evidence="1">PFS-102/07</strain>
        <tissue evidence="1">Leaf</tissue>
    </source>
</reference>